<keyword evidence="2 8" id="KW-0645">Protease</keyword>
<evidence type="ECO:0000256" key="4">
    <source>
        <dbReference type="ARBA" id="ARBA00022801"/>
    </source>
</evidence>
<dbReference type="OrthoDB" id="6192129at2"/>
<dbReference type="SUPFAM" id="SSF143081">
    <property type="entry name" value="BB1717-like"/>
    <property type="match status" value="1"/>
</dbReference>
<reference evidence="10" key="1">
    <citation type="submission" date="2010-12" db="EMBL/GenBank/DDBJ databases">
        <title>Complete sequence of Variovorax paradoxus EPS.</title>
        <authorList>
            <consortium name="US DOE Joint Genome Institute"/>
            <person name="Lucas S."/>
            <person name="Copeland A."/>
            <person name="Lapidus A."/>
            <person name="Cheng J.-F."/>
            <person name="Goodwin L."/>
            <person name="Pitluck S."/>
            <person name="Teshima H."/>
            <person name="Detter J.C."/>
            <person name="Han C."/>
            <person name="Tapia R."/>
            <person name="Land M."/>
            <person name="Hauser L."/>
            <person name="Kyrpides N."/>
            <person name="Ivanova N."/>
            <person name="Ovchinnikova G."/>
            <person name="Orwin P."/>
            <person name="Han J.-I.G."/>
            <person name="Woyke T."/>
        </authorList>
    </citation>
    <scope>NUCLEOTIDE SEQUENCE [LARGE SCALE GENOMIC DNA]</scope>
    <source>
        <strain evidence="10">EPS</strain>
    </source>
</reference>
<evidence type="ECO:0000256" key="6">
    <source>
        <dbReference type="ARBA" id="ARBA00023125"/>
    </source>
</evidence>
<dbReference type="EC" id="3.4.-.-" evidence="8"/>
<dbReference type="InterPro" id="IPR003738">
    <property type="entry name" value="SRAP"/>
</dbReference>
<protein>
    <recommendedName>
        <fullName evidence="8">Abasic site processing protein</fullName>
        <ecNumber evidence="8">3.4.-.-</ecNumber>
    </recommendedName>
</protein>
<sequence>MCTRYISPEDRAIEDFWRIDRKKQRPEAWKNLLTVFPLSMATFIRRADEVEYERELVVGQWGMIPPWSTSNIPATKPKKGEEKGKRLSTVNARIEGMEKSATYKNAWLRGKRCIIPAASYDEPNWETGKNVWWRFRRADGAPWGLAGLWDSWKDLETGVVWDSYTMLTMNADGHPLMGRMHKPDPKLPADQQDKRTVIPLEVHDFDRWLTCTVEEARAMLKVPPVELFNAGPEPALAPASMTLEVLPLEARSPE</sequence>
<evidence type="ECO:0000256" key="8">
    <source>
        <dbReference type="RuleBase" id="RU364100"/>
    </source>
</evidence>
<dbReference type="GO" id="GO:0008233">
    <property type="term" value="F:peptidase activity"/>
    <property type="evidence" value="ECO:0007669"/>
    <property type="project" value="UniProtKB-KW"/>
</dbReference>
<dbReference type="RefSeq" id="WP_013541192.1">
    <property type="nucleotide sequence ID" value="NC_014931.1"/>
</dbReference>
<organism evidence="9 10">
    <name type="scientific">Variovorax paradoxus (strain EPS)</name>
    <dbReference type="NCBI Taxonomy" id="595537"/>
    <lineage>
        <taxon>Bacteria</taxon>
        <taxon>Pseudomonadati</taxon>
        <taxon>Pseudomonadota</taxon>
        <taxon>Betaproteobacteria</taxon>
        <taxon>Burkholderiales</taxon>
        <taxon>Comamonadaceae</taxon>
        <taxon>Variovorax</taxon>
    </lineage>
</organism>
<dbReference type="STRING" id="595537.Varpa_2765"/>
<dbReference type="PANTHER" id="PTHR13604:SF0">
    <property type="entry name" value="ABASIC SITE PROCESSING PROTEIN HMCES"/>
    <property type="match status" value="1"/>
</dbReference>
<keyword evidence="3" id="KW-0227">DNA damage</keyword>
<dbReference type="Proteomes" id="UP000008917">
    <property type="component" value="Chromosome"/>
</dbReference>
<accession>E6V3T9</accession>
<reference evidence="9 10" key="2">
    <citation type="journal article" date="2013" name="Genome Announc.">
        <title>Genome of the Root-Associated Plant Growth-Promoting Bacterium Variovorax paradoxus Strain EPS.</title>
        <authorList>
            <person name="Han J.I."/>
            <person name="Spain J.C."/>
            <person name="Leadbetter J.R."/>
            <person name="Ovchinnikova G."/>
            <person name="Goodwin L.A."/>
            <person name="Han C.S."/>
            <person name="Woyke T."/>
            <person name="Davenport K.W."/>
            <person name="Orwin P.M."/>
        </authorList>
    </citation>
    <scope>NUCLEOTIDE SEQUENCE [LARGE SCALE GENOMIC DNA]</scope>
    <source>
        <strain evidence="9 10">EPS</strain>
    </source>
</reference>
<keyword evidence="4 8" id="KW-0378">Hydrolase</keyword>
<dbReference type="EMBL" id="CP002417">
    <property type="protein sequence ID" value="ADU36963.1"/>
    <property type="molecule type" value="Genomic_DNA"/>
</dbReference>
<keyword evidence="7" id="KW-0456">Lyase</keyword>
<dbReference type="GO" id="GO:0003697">
    <property type="term" value="F:single-stranded DNA binding"/>
    <property type="evidence" value="ECO:0007669"/>
    <property type="project" value="InterPro"/>
</dbReference>
<dbReference type="HOGENOM" id="CLU_035990_3_0_4"/>
<dbReference type="Gene3D" id="3.90.1680.10">
    <property type="entry name" value="SOS response associated peptidase-like"/>
    <property type="match status" value="1"/>
</dbReference>
<evidence type="ECO:0000313" key="9">
    <source>
        <dbReference type="EMBL" id="ADU36963.1"/>
    </source>
</evidence>
<dbReference type="PANTHER" id="PTHR13604">
    <property type="entry name" value="DC12-RELATED"/>
    <property type="match status" value="1"/>
</dbReference>
<name>E6V3T9_VARPE</name>
<evidence type="ECO:0000313" key="10">
    <source>
        <dbReference type="Proteomes" id="UP000008917"/>
    </source>
</evidence>
<evidence type="ECO:0000256" key="5">
    <source>
        <dbReference type="ARBA" id="ARBA00023124"/>
    </source>
</evidence>
<dbReference type="InterPro" id="IPR036590">
    <property type="entry name" value="SRAP-like"/>
</dbReference>
<keyword evidence="6" id="KW-0238">DNA-binding</keyword>
<dbReference type="KEGG" id="vpe:Varpa_2765"/>
<evidence type="ECO:0000256" key="7">
    <source>
        <dbReference type="ARBA" id="ARBA00023239"/>
    </source>
</evidence>
<evidence type="ECO:0000256" key="3">
    <source>
        <dbReference type="ARBA" id="ARBA00022763"/>
    </source>
</evidence>
<evidence type="ECO:0000256" key="2">
    <source>
        <dbReference type="ARBA" id="ARBA00022670"/>
    </source>
</evidence>
<dbReference type="GO" id="GO:0006508">
    <property type="term" value="P:proteolysis"/>
    <property type="evidence" value="ECO:0007669"/>
    <property type="project" value="UniProtKB-KW"/>
</dbReference>
<dbReference type="AlphaFoldDB" id="E6V3T9"/>
<evidence type="ECO:0000256" key="1">
    <source>
        <dbReference type="ARBA" id="ARBA00008136"/>
    </source>
</evidence>
<dbReference type="GO" id="GO:0106300">
    <property type="term" value="P:protein-DNA covalent cross-linking repair"/>
    <property type="evidence" value="ECO:0007669"/>
    <property type="project" value="InterPro"/>
</dbReference>
<dbReference type="Pfam" id="PF02586">
    <property type="entry name" value="SRAP"/>
    <property type="match status" value="1"/>
</dbReference>
<keyword evidence="5" id="KW-0190">Covalent protein-DNA linkage</keyword>
<dbReference type="eggNOG" id="COG2135">
    <property type="taxonomic scope" value="Bacteria"/>
</dbReference>
<dbReference type="GO" id="GO:0016829">
    <property type="term" value="F:lyase activity"/>
    <property type="evidence" value="ECO:0007669"/>
    <property type="project" value="UniProtKB-KW"/>
</dbReference>
<comment type="similarity">
    <text evidence="1 8">Belongs to the SOS response-associated peptidase family.</text>
</comment>
<gene>
    <name evidence="9" type="ordered locus">Varpa_2765</name>
</gene>
<proteinExistence type="inferred from homology"/>